<dbReference type="Gene3D" id="3.60.40.10">
    <property type="entry name" value="PPM-type phosphatase domain"/>
    <property type="match status" value="1"/>
</dbReference>
<keyword evidence="1" id="KW-0378">Hydrolase</keyword>
<feature type="transmembrane region" description="Helical" evidence="2">
    <location>
        <begin position="334"/>
        <end position="355"/>
    </location>
</feature>
<dbReference type="AlphaFoldDB" id="A0A1M6WDW1"/>
<feature type="chain" id="PRO_5012274517" evidence="3">
    <location>
        <begin position="22"/>
        <end position="636"/>
    </location>
</feature>
<evidence type="ECO:0000256" key="2">
    <source>
        <dbReference type="SAM" id="Phobius"/>
    </source>
</evidence>
<dbReference type="InterPro" id="IPR036457">
    <property type="entry name" value="PPM-type-like_dom_sf"/>
</dbReference>
<gene>
    <name evidence="5" type="ORF">SAMN05216463_11658</name>
</gene>
<keyword evidence="2" id="KW-0472">Membrane</keyword>
<dbReference type="SMART" id="SM00331">
    <property type="entry name" value="PP2C_SIG"/>
    <property type="match status" value="1"/>
</dbReference>
<proteinExistence type="predicted"/>
<dbReference type="SUPFAM" id="SSF81901">
    <property type="entry name" value="HCP-like"/>
    <property type="match status" value="1"/>
</dbReference>
<evidence type="ECO:0000313" key="6">
    <source>
        <dbReference type="Proteomes" id="UP000184130"/>
    </source>
</evidence>
<dbReference type="Gene3D" id="1.25.40.10">
    <property type="entry name" value="Tetratricopeptide repeat domain"/>
    <property type="match status" value="1"/>
</dbReference>
<keyword evidence="2" id="KW-0812">Transmembrane</keyword>
<dbReference type="EMBL" id="FRBD01000016">
    <property type="protein sequence ID" value="SHK91993.1"/>
    <property type="molecule type" value="Genomic_DNA"/>
</dbReference>
<reference evidence="5 6" key="1">
    <citation type="submission" date="2016-11" db="EMBL/GenBank/DDBJ databases">
        <authorList>
            <person name="Jaros S."/>
            <person name="Januszkiewicz K."/>
            <person name="Wedrychowicz H."/>
        </authorList>
    </citation>
    <scope>NUCLEOTIDE SEQUENCE [LARGE SCALE GENOMIC DNA]</scope>
    <source>
        <strain evidence="5 6">KHT3</strain>
    </source>
</reference>
<dbReference type="InterPro" id="IPR011990">
    <property type="entry name" value="TPR-like_helical_dom_sf"/>
</dbReference>
<organism evidence="5 6">
    <name type="scientific">Xylanibacter ruminicola</name>
    <name type="common">Prevotella ruminicola</name>
    <dbReference type="NCBI Taxonomy" id="839"/>
    <lineage>
        <taxon>Bacteria</taxon>
        <taxon>Pseudomonadati</taxon>
        <taxon>Bacteroidota</taxon>
        <taxon>Bacteroidia</taxon>
        <taxon>Bacteroidales</taxon>
        <taxon>Prevotellaceae</taxon>
        <taxon>Xylanibacter</taxon>
    </lineage>
</organism>
<evidence type="ECO:0000256" key="1">
    <source>
        <dbReference type="ARBA" id="ARBA00022801"/>
    </source>
</evidence>
<dbReference type="InterPro" id="IPR052016">
    <property type="entry name" value="Bact_Sigma-Reg"/>
</dbReference>
<name>A0A1M6WDW1_XYLRU</name>
<evidence type="ECO:0000256" key="3">
    <source>
        <dbReference type="SAM" id="SignalP"/>
    </source>
</evidence>
<sequence>MLRRLYVAVLTAVMATLTAAAQTSGDGGNATGGDDRIAQLEKEMYRYYSSNATDSFMLITDQLIEACRKAGPSQERLFYKAWSNQAIYSFNRVNRTRGLELANQIHDYAYQHDSKFGLYTSTYALATMSSSLRHFAQAEHEFTEAINYQHRFFPDESAAAPYLGMAKIYVNLEKPEKVLDCARKALAEPNVILQHRLSAWTYICIAYSNDLYSRDDFNRAYAEREKLKRENGHDDTFGTIVNYFYAMKNGRYAEALDIASSIKSGSDRLQFMSKAYASLGDYRQAYLYKKRHMEYRDSINTAEVQQMSYEYATQIDVTRAENEAKNLRLSKLDLQIQAAIAIFLITLAFFIFYYFRRRKQMRELRHAYNQLADTTTAKERIDSELRIARDIQMSMVPRTFPAFPDRRDIDLHAAIVPAKEVGGDLYDFFLLDDRLYFCVGDVSGKGIPASLTMAVAVNLFRTVAKEGFPPEVIATKLNDTMSVNNENAVFVTMFIGIIDLKTGHLDYCNCGHNAPVYGERRMHTAQTVFSFLDVESNVPIGLWPDYTFVGGHLDDIRGSSLFVYTDGVNEAENHMQEQFGEKRMLRVLRESTQPFGERTPKTRSHFLIDEMKCALDAFVDGAEQSDDLTMFCVSIK</sequence>
<evidence type="ECO:0000313" key="5">
    <source>
        <dbReference type="EMBL" id="SHK91993.1"/>
    </source>
</evidence>
<keyword evidence="2" id="KW-1133">Transmembrane helix</keyword>
<dbReference type="GO" id="GO:0016791">
    <property type="term" value="F:phosphatase activity"/>
    <property type="evidence" value="ECO:0007669"/>
    <property type="project" value="TreeGrafter"/>
</dbReference>
<accession>A0A1M6WDW1</accession>
<keyword evidence="3" id="KW-0732">Signal</keyword>
<dbReference type="PANTHER" id="PTHR43156">
    <property type="entry name" value="STAGE II SPORULATION PROTEIN E-RELATED"/>
    <property type="match status" value="1"/>
</dbReference>
<dbReference type="Pfam" id="PF07228">
    <property type="entry name" value="SpoIIE"/>
    <property type="match status" value="1"/>
</dbReference>
<dbReference type="InterPro" id="IPR001932">
    <property type="entry name" value="PPM-type_phosphatase-like_dom"/>
</dbReference>
<feature type="domain" description="PPM-type phosphatase" evidence="4">
    <location>
        <begin position="406"/>
        <end position="635"/>
    </location>
</feature>
<feature type="signal peptide" evidence="3">
    <location>
        <begin position="1"/>
        <end position="21"/>
    </location>
</feature>
<dbReference type="PANTHER" id="PTHR43156:SF2">
    <property type="entry name" value="STAGE II SPORULATION PROTEIN E"/>
    <property type="match status" value="1"/>
</dbReference>
<dbReference type="Proteomes" id="UP000184130">
    <property type="component" value="Unassembled WGS sequence"/>
</dbReference>
<evidence type="ECO:0000259" key="4">
    <source>
        <dbReference type="SMART" id="SM00331"/>
    </source>
</evidence>
<protein>
    <submittedName>
        <fullName evidence="5">Serine phosphatase RsbU, regulator of sigma subunit</fullName>
    </submittedName>
</protein>